<dbReference type="InterPro" id="IPR050624">
    <property type="entry name" value="HTH-type_Tx_Regulator"/>
</dbReference>
<evidence type="ECO:0000313" key="6">
    <source>
        <dbReference type="Proteomes" id="UP000069697"/>
    </source>
</evidence>
<evidence type="ECO:0000256" key="1">
    <source>
        <dbReference type="ARBA" id="ARBA00023125"/>
    </source>
</evidence>
<reference evidence="6" key="2">
    <citation type="submission" date="2016-01" db="EMBL/GenBank/DDBJ databases">
        <title>Draft Genome Sequence of Paenibacillus amylolyticus Heshi-A3 that Was Isolated from Fermented Rice Bran with Aging Salted Mackerel, Which Was Named Heshiko as Traditional Fermented Seafood in Japan.</title>
        <authorList>
            <person name="Akuzawa S."/>
            <person name="Nakagawa J."/>
            <person name="Kanekatsu T."/>
            <person name="Kubota E."/>
            <person name="Ohtake R."/>
            <person name="Suzuki T."/>
            <person name="Kanesaki Y."/>
        </authorList>
    </citation>
    <scope>NUCLEOTIDE SEQUENCE [LARGE SCALE GENOMIC DNA]</scope>
    <source>
        <strain evidence="6">Heshi-A3</strain>
    </source>
</reference>
<sequence length="201" mass="23679">MKDEKKSAVDPRILRTRQLIRGAFVELLQEMDIEKLSVNKIAERATINRVTFYLHYRDITDMMEKMADEMIEHIERIVDEYAPHFEKQRTEEAWPVLVKLLEHFAENASFYQVVLATKRTPIFTERLLKLLSTLVKAKIDRVEMEDELEESGIHKEIAIWYGSSALIGTIVAWLRNDMPYSPHFLAKQFSLIRSYSYNDLI</sequence>
<feature type="domain" description="HTH tetR-type" evidence="3">
    <location>
        <begin position="14"/>
        <end position="74"/>
    </location>
</feature>
<feature type="DNA-binding region" description="H-T-H motif" evidence="2">
    <location>
        <begin position="37"/>
        <end position="56"/>
    </location>
</feature>
<dbReference type="OrthoDB" id="9810250at2"/>
<gene>
    <name evidence="5" type="ORF">BK131_07630</name>
    <name evidence="4" type="ORF">PAHA3_1653</name>
</gene>
<reference evidence="4 6" key="1">
    <citation type="journal article" date="2016" name="Genome Announc.">
        <title>Draft Genome Sequence of Paenibacillus amylolyticus Heshi-A3, Isolated from Fermented Rice Bran in a Japanese Fermented Seafood Dish.</title>
        <authorList>
            <person name="Akuzawa S."/>
            <person name="Nagaoka J."/>
            <person name="Kanekatsu M."/>
            <person name="Kubota E."/>
            <person name="Ohtake R."/>
            <person name="Suzuki T."/>
            <person name="Kanesaki Y."/>
        </authorList>
    </citation>
    <scope>NUCLEOTIDE SEQUENCE [LARGE SCALE GENOMIC DNA]</scope>
    <source>
        <strain evidence="4 6">Heshi-A3</strain>
    </source>
</reference>
<dbReference type="Proteomes" id="UP000069697">
    <property type="component" value="Unassembled WGS sequence"/>
</dbReference>
<evidence type="ECO:0000313" key="7">
    <source>
        <dbReference type="Proteomes" id="UP000187134"/>
    </source>
</evidence>
<comment type="caution">
    <text evidence="4">The sequence shown here is derived from an EMBL/GenBank/DDBJ whole genome shotgun (WGS) entry which is preliminary data.</text>
</comment>
<reference evidence="5 7" key="3">
    <citation type="submission" date="2016-11" db="EMBL/GenBank/DDBJ databases">
        <title>Paenibacillus species isolates.</title>
        <authorList>
            <person name="Beno S.M."/>
        </authorList>
    </citation>
    <scope>NUCLEOTIDE SEQUENCE [LARGE SCALE GENOMIC DNA]</scope>
    <source>
        <strain evidence="5 7">FSL H8-0246</strain>
    </source>
</reference>
<dbReference type="Pfam" id="PF14278">
    <property type="entry name" value="TetR_C_8"/>
    <property type="match status" value="1"/>
</dbReference>
<evidence type="ECO:0000256" key="2">
    <source>
        <dbReference type="PROSITE-ProRule" id="PRU00335"/>
    </source>
</evidence>
<evidence type="ECO:0000313" key="5">
    <source>
        <dbReference type="EMBL" id="OMF17812.1"/>
    </source>
</evidence>
<dbReference type="AlphaFoldDB" id="A0A100VKU3"/>
<name>A0A100VKU3_PAEAM</name>
<dbReference type="Pfam" id="PF00440">
    <property type="entry name" value="TetR_N"/>
    <property type="match status" value="1"/>
</dbReference>
<dbReference type="InterPro" id="IPR001647">
    <property type="entry name" value="HTH_TetR"/>
</dbReference>
<dbReference type="EMBL" id="MRTJ01000001">
    <property type="protein sequence ID" value="OMF17812.1"/>
    <property type="molecule type" value="Genomic_DNA"/>
</dbReference>
<keyword evidence="1 2" id="KW-0238">DNA-binding</keyword>
<dbReference type="SUPFAM" id="SSF46689">
    <property type="entry name" value="Homeodomain-like"/>
    <property type="match status" value="1"/>
</dbReference>
<protein>
    <submittedName>
        <fullName evidence="4">TetR family transcriptional regulator</fullName>
    </submittedName>
</protein>
<dbReference type="Proteomes" id="UP000187134">
    <property type="component" value="Unassembled WGS sequence"/>
</dbReference>
<dbReference type="EMBL" id="BCNV01000001">
    <property type="protein sequence ID" value="GAS81579.1"/>
    <property type="molecule type" value="Genomic_DNA"/>
</dbReference>
<accession>A0A100VKU3</accession>
<proteinExistence type="predicted"/>
<dbReference type="GO" id="GO:0003677">
    <property type="term" value="F:DNA binding"/>
    <property type="evidence" value="ECO:0007669"/>
    <property type="project" value="UniProtKB-UniRule"/>
</dbReference>
<dbReference type="InterPro" id="IPR039532">
    <property type="entry name" value="TetR_C_Firmicutes"/>
</dbReference>
<dbReference type="PANTHER" id="PTHR43479">
    <property type="entry name" value="ACREF/ENVCD OPERON REPRESSOR-RELATED"/>
    <property type="match status" value="1"/>
</dbReference>
<evidence type="ECO:0000313" key="4">
    <source>
        <dbReference type="EMBL" id="GAS81579.1"/>
    </source>
</evidence>
<dbReference type="Gene3D" id="1.10.357.10">
    <property type="entry name" value="Tetracycline Repressor, domain 2"/>
    <property type="match status" value="1"/>
</dbReference>
<dbReference type="PROSITE" id="PS50977">
    <property type="entry name" value="HTH_TETR_2"/>
    <property type="match status" value="1"/>
</dbReference>
<evidence type="ECO:0000259" key="3">
    <source>
        <dbReference type="PROSITE" id="PS50977"/>
    </source>
</evidence>
<dbReference type="InterPro" id="IPR009057">
    <property type="entry name" value="Homeodomain-like_sf"/>
</dbReference>
<dbReference type="PANTHER" id="PTHR43479:SF23">
    <property type="entry name" value="HTH TETR-TYPE DOMAIN-CONTAINING PROTEIN"/>
    <property type="match status" value="1"/>
</dbReference>
<organism evidence="4 6">
    <name type="scientific">Paenibacillus amylolyticus</name>
    <dbReference type="NCBI Taxonomy" id="1451"/>
    <lineage>
        <taxon>Bacteria</taxon>
        <taxon>Bacillati</taxon>
        <taxon>Bacillota</taxon>
        <taxon>Bacilli</taxon>
        <taxon>Bacillales</taxon>
        <taxon>Paenibacillaceae</taxon>
        <taxon>Paenibacillus</taxon>
    </lineage>
</organism>
<dbReference type="RefSeq" id="WP_062834267.1">
    <property type="nucleotide sequence ID" value="NZ_BCNV01000001.1"/>
</dbReference>